<dbReference type="STRING" id="311180.SAMN04488050_103344"/>
<comment type="similarity">
    <text evidence="1">Belongs to the metallophosphoesterase superfamily. YfcE family.</text>
</comment>
<dbReference type="EMBL" id="FOZW01000003">
    <property type="protein sequence ID" value="SFS67515.1"/>
    <property type="molecule type" value="Genomic_DNA"/>
</dbReference>
<dbReference type="Proteomes" id="UP000199392">
    <property type="component" value="Unassembled WGS sequence"/>
</dbReference>
<gene>
    <name evidence="3" type="ORF">SAMN04488050_103344</name>
</gene>
<dbReference type="PANTHER" id="PTHR42850">
    <property type="entry name" value="METALLOPHOSPHOESTERASE"/>
    <property type="match status" value="1"/>
</dbReference>
<dbReference type="GO" id="GO:0016791">
    <property type="term" value="F:phosphatase activity"/>
    <property type="evidence" value="ECO:0007669"/>
    <property type="project" value="TreeGrafter"/>
</dbReference>
<proteinExistence type="inferred from homology"/>
<protein>
    <submittedName>
        <fullName evidence="3">Predicted phosphoesterase</fullName>
    </submittedName>
</protein>
<evidence type="ECO:0000256" key="1">
    <source>
        <dbReference type="ARBA" id="ARBA00008950"/>
    </source>
</evidence>
<dbReference type="PANTHER" id="PTHR42850:SF2">
    <property type="entry name" value="BLL5683 PROTEIN"/>
    <property type="match status" value="1"/>
</dbReference>
<dbReference type="InterPro" id="IPR024654">
    <property type="entry name" value="Calcineurin-like_PHP_lpxH"/>
</dbReference>
<evidence type="ECO:0000313" key="3">
    <source>
        <dbReference type="EMBL" id="SFS67515.1"/>
    </source>
</evidence>
<evidence type="ECO:0000259" key="2">
    <source>
        <dbReference type="Pfam" id="PF12850"/>
    </source>
</evidence>
<dbReference type="CDD" id="cd00838">
    <property type="entry name" value="MPP_superfamily"/>
    <property type="match status" value="1"/>
</dbReference>
<dbReference type="SUPFAM" id="SSF56300">
    <property type="entry name" value="Metallo-dependent phosphatases"/>
    <property type="match status" value="1"/>
</dbReference>
<dbReference type="RefSeq" id="WP_092423104.1">
    <property type="nucleotide sequence ID" value="NZ_FNCL01000003.1"/>
</dbReference>
<dbReference type="InterPro" id="IPR050126">
    <property type="entry name" value="Ap4A_hydrolase"/>
</dbReference>
<dbReference type="OrthoDB" id="9813918at2"/>
<dbReference type="Gene3D" id="3.60.21.10">
    <property type="match status" value="1"/>
</dbReference>
<evidence type="ECO:0000313" key="4">
    <source>
        <dbReference type="Proteomes" id="UP000199392"/>
    </source>
</evidence>
<sequence>MTLPDRFAAIADIHGNADALRAVLARIDAMGIGMVVNLGDMFSGPLAAAETWELLRDRPMPTVRGNHDRYLISQPPGDMGPSDRVAHDQLPPAALDWLRSLPMTLERDGTFLCHATPGADETYWLHAVDRHGTVHPAGAADVAAHLDRVAQGLVLCGHTHLPRVVCWKGQTLVNPGSVGCPGYTDTRPVPHVVETGTPAACFAVIARHSSGWQVTHHHVPYDPSRMVALARKHGRDDWAEALATGWISR</sequence>
<feature type="domain" description="Calcineurin-like phosphoesterase" evidence="2">
    <location>
        <begin position="7"/>
        <end position="183"/>
    </location>
</feature>
<name>A0A1I6RS43_9RHOB</name>
<dbReference type="AlphaFoldDB" id="A0A1I6RS43"/>
<organism evidence="3 4">
    <name type="scientific">Alloyangia pacifica</name>
    <dbReference type="NCBI Taxonomy" id="311180"/>
    <lineage>
        <taxon>Bacteria</taxon>
        <taxon>Pseudomonadati</taxon>
        <taxon>Pseudomonadota</taxon>
        <taxon>Alphaproteobacteria</taxon>
        <taxon>Rhodobacterales</taxon>
        <taxon>Roseobacteraceae</taxon>
        <taxon>Alloyangia</taxon>
    </lineage>
</organism>
<keyword evidence="4" id="KW-1185">Reference proteome</keyword>
<reference evidence="4" key="1">
    <citation type="submission" date="2016-10" db="EMBL/GenBank/DDBJ databases">
        <authorList>
            <person name="Varghese N."/>
            <person name="Submissions S."/>
        </authorList>
    </citation>
    <scope>NUCLEOTIDE SEQUENCE [LARGE SCALE GENOMIC DNA]</scope>
    <source>
        <strain evidence="4">DSM 26894</strain>
    </source>
</reference>
<dbReference type="InterPro" id="IPR011152">
    <property type="entry name" value="Pesterase_MJ0912"/>
</dbReference>
<dbReference type="InterPro" id="IPR029052">
    <property type="entry name" value="Metallo-depent_PP-like"/>
</dbReference>
<dbReference type="GO" id="GO:0005737">
    <property type="term" value="C:cytoplasm"/>
    <property type="evidence" value="ECO:0007669"/>
    <property type="project" value="TreeGrafter"/>
</dbReference>
<accession>A0A1I6RS43</accession>
<dbReference type="Pfam" id="PF12850">
    <property type="entry name" value="Metallophos_2"/>
    <property type="match status" value="1"/>
</dbReference>
<dbReference type="PIRSF" id="PIRSF000883">
    <property type="entry name" value="Pesterase_MJ0912"/>
    <property type="match status" value="1"/>
</dbReference>